<dbReference type="EMBL" id="CM041532">
    <property type="protein sequence ID" value="KAI3375453.1"/>
    <property type="molecule type" value="Genomic_DNA"/>
</dbReference>
<gene>
    <name evidence="1" type="ORF">L3Q82_003785</name>
</gene>
<protein>
    <submittedName>
        <fullName evidence="1">Uncharacterized protein</fullName>
    </submittedName>
</protein>
<keyword evidence="2" id="KW-1185">Reference proteome</keyword>
<name>A0ACB8X5S2_9TELE</name>
<organism evidence="1 2">
    <name type="scientific">Scortum barcoo</name>
    <name type="common">barcoo grunter</name>
    <dbReference type="NCBI Taxonomy" id="214431"/>
    <lineage>
        <taxon>Eukaryota</taxon>
        <taxon>Metazoa</taxon>
        <taxon>Chordata</taxon>
        <taxon>Craniata</taxon>
        <taxon>Vertebrata</taxon>
        <taxon>Euteleostomi</taxon>
        <taxon>Actinopterygii</taxon>
        <taxon>Neopterygii</taxon>
        <taxon>Teleostei</taxon>
        <taxon>Neoteleostei</taxon>
        <taxon>Acanthomorphata</taxon>
        <taxon>Eupercaria</taxon>
        <taxon>Centrarchiformes</taxon>
        <taxon>Terapontoidei</taxon>
        <taxon>Terapontidae</taxon>
        <taxon>Scortum</taxon>
    </lineage>
</organism>
<comment type="caution">
    <text evidence="1">The sequence shown here is derived from an EMBL/GenBank/DDBJ whole genome shotgun (WGS) entry which is preliminary data.</text>
</comment>
<accession>A0ACB8X5S2</accession>
<dbReference type="Proteomes" id="UP000831701">
    <property type="component" value="Chromosome 2"/>
</dbReference>
<proteinExistence type="predicted"/>
<evidence type="ECO:0000313" key="2">
    <source>
        <dbReference type="Proteomes" id="UP000831701"/>
    </source>
</evidence>
<reference evidence="1" key="1">
    <citation type="submission" date="2022-04" db="EMBL/GenBank/DDBJ databases">
        <title>Jade perch genome.</title>
        <authorList>
            <person name="Chao B."/>
        </authorList>
    </citation>
    <scope>NUCLEOTIDE SEQUENCE</scope>
    <source>
        <strain evidence="1">CB-2022</strain>
    </source>
</reference>
<sequence length="328" mass="37289">MEVTALRTRLLMDVLVLLAAQAHHSYFVQQADAAFPRISPDRLQFFEYETVTINCEDLKGSTEWRVMWTLNKTISTNSSNWKSSAPSYTINPAFKRHSGHYWCEDAERNISDTLNIAVTDGLVILEVPVHPVLEGQDVVLYCRRKDTQKEHIADFYKDGVQLGTEYKSSLTIRNISKSHEGLYKCRISEAGESPESLLSVLNHSNASYEEILPSHYHSPDFLPLMWIVISVFLAVLLLLLLLLLLGLLCRNRKVLACFSSRKPTPAPQSQNPPGEDRDADPRHATYAVVVKNQRKKKEPEVSREHLKPRLPEESTVYSSVNYKPLTPD</sequence>
<evidence type="ECO:0000313" key="1">
    <source>
        <dbReference type="EMBL" id="KAI3375453.1"/>
    </source>
</evidence>